<proteinExistence type="predicted"/>
<sequence length="85" mass="9570">MSKFETFFHTLSIKERLFQNSRNSFTRVLVTGRSCFNDSKRKLDIFCLFTGIVSLSKTSTILVDRLIDSCCSIVVGLSLLSVLKG</sequence>
<organism evidence="1 2">
    <name type="scientific">Dermatophagoides pteronyssinus</name>
    <name type="common">European house dust mite</name>
    <dbReference type="NCBI Taxonomy" id="6956"/>
    <lineage>
        <taxon>Eukaryota</taxon>
        <taxon>Metazoa</taxon>
        <taxon>Ecdysozoa</taxon>
        <taxon>Arthropoda</taxon>
        <taxon>Chelicerata</taxon>
        <taxon>Arachnida</taxon>
        <taxon>Acari</taxon>
        <taxon>Acariformes</taxon>
        <taxon>Sarcoptiformes</taxon>
        <taxon>Astigmata</taxon>
        <taxon>Psoroptidia</taxon>
        <taxon>Analgoidea</taxon>
        <taxon>Pyroglyphidae</taxon>
        <taxon>Dermatophagoidinae</taxon>
        <taxon>Dermatophagoides</taxon>
    </lineage>
</organism>
<dbReference type="Proteomes" id="UP000887458">
    <property type="component" value="Unassembled WGS sequence"/>
</dbReference>
<accession>A0ABQ8J518</accession>
<gene>
    <name evidence="1" type="ORF">DERP_010438</name>
</gene>
<name>A0ABQ8J518_DERPT</name>
<reference evidence="1 2" key="1">
    <citation type="journal article" date="2018" name="J. Allergy Clin. Immunol.">
        <title>High-quality assembly of Dermatophagoides pteronyssinus genome and transcriptome reveals a wide range of novel allergens.</title>
        <authorList>
            <person name="Liu X.Y."/>
            <person name="Yang K.Y."/>
            <person name="Wang M.Q."/>
            <person name="Kwok J.S."/>
            <person name="Zeng X."/>
            <person name="Yang Z."/>
            <person name="Xiao X.J."/>
            <person name="Lau C.P."/>
            <person name="Li Y."/>
            <person name="Huang Z.M."/>
            <person name="Ba J.G."/>
            <person name="Yim A.K."/>
            <person name="Ouyang C.Y."/>
            <person name="Ngai S.M."/>
            <person name="Chan T.F."/>
            <person name="Leung E.L."/>
            <person name="Liu L."/>
            <person name="Liu Z.G."/>
            <person name="Tsui S.K."/>
        </authorList>
    </citation>
    <scope>NUCLEOTIDE SEQUENCE [LARGE SCALE GENOMIC DNA]</scope>
    <source>
        <strain evidence="1">Derp</strain>
    </source>
</reference>
<protein>
    <submittedName>
        <fullName evidence="1">Uncharacterized protein</fullName>
    </submittedName>
</protein>
<dbReference type="EMBL" id="NJHN03000075">
    <property type="protein sequence ID" value="KAH9417624.1"/>
    <property type="molecule type" value="Genomic_DNA"/>
</dbReference>
<evidence type="ECO:0000313" key="1">
    <source>
        <dbReference type="EMBL" id="KAH9417624.1"/>
    </source>
</evidence>
<evidence type="ECO:0000313" key="2">
    <source>
        <dbReference type="Proteomes" id="UP000887458"/>
    </source>
</evidence>
<keyword evidence="2" id="KW-1185">Reference proteome</keyword>
<comment type="caution">
    <text evidence="1">The sequence shown here is derived from an EMBL/GenBank/DDBJ whole genome shotgun (WGS) entry which is preliminary data.</text>
</comment>
<reference evidence="1 2" key="2">
    <citation type="journal article" date="2022" name="Mol. Biol. Evol.">
        <title>Comparative Genomics Reveals Insights into the Divergent Evolution of Astigmatic Mites and Household Pest Adaptations.</title>
        <authorList>
            <person name="Xiong Q."/>
            <person name="Wan A.T."/>
            <person name="Liu X."/>
            <person name="Fung C.S."/>
            <person name="Xiao X."/>
            <person name="Malainual N."/>
            <person name="Hou J."/>
            <person name="Wang L."/>
            <person name="Wang M."/>
            <person name="Yang K.Y."/>
            <person name="Cui Y."/>
            <person name="Leung E.L."/>
            <person name="Nong W."/>
            <person name="Shin S.K."/>
            <person name="Au S.W."/>
            <person name="Jeong K.Y."/>
            <person name="Chew F.T."/>
            <person name="Hui J.H."/>
            <person name="Leung T.F."/>
            <person name="Tungtrongchitr A."/>
            <person name="Zhong N."/>
            <person name="Liu Z."/>
            <person name="Tsui S.K."/>
        </authorList>
    </citation>
    <scope>NUCLEOTIDE SEQUENCE [LARGE SCALE GENOMIC DNA]</scope>
    <source>
        <strain evidence="1">Derp</strain>
    </source>
</reference>